<keyword evidence="9" id="KW-0472">Membrane</keyword>
<evidence type="ECO:0000313" key="11">
    <source>
        <dbReference type="Proteomes" id="UP000050761"/>
    </source>
</evidence>
<dbReference type="PANTHER" id="PTHR48043">
    <property type="entry name" value="EG:EG0003.4 PROTEIN-RELATED"/>
    <property type="match status" value="1"/>
</dbReference>
<evidence type="ECO:0000256" key="5">
    <source>
        <dbReference type="ARBA" id="ARBA00022679"/>
    </source>
</evidence>
<evidence type="ECO:0000256" key="4">
    <source>
        <dbReference type="ARBA" id="ARBA00022676"/>
    </source>
</evidence>
<evidence type="ECO:0000256" key="10">
    <source>
        <dbReference type="ARBA" id="ARBA00047475"/>
    </source>
</evidence>
<keyword evidence="11" id="KW-1185">Reference proteome</keyword>
<sequence>LRKTNVIVSFGTVVKSCYMPSDYKRSILKAFESMPNTTFIWKYEVDDAEMLRNLTNVYLSSWLPQNALLADARVTGFVTHGGLGSTTEIAHMGNFFYVPLFADQTRNANMLAKHGGAIVLRKYDLASTSKLRSAIEEVIRNKSYSTNARKLAEMLVNQPISAKQLMLRHAEFAARLVIQKSFSFKIKAINLDITLHE</sequence>
<dbReference type="SUPFAM" id="SSF53756">
    <property type="entry name" value="UDP-Glycosyltransferase/glycogen phosphorylase"/>
    <property type="match status" value="1"/>
</dbReference>
<comment type="subcellular location">
    <subcellularLocation>
        <location evidence="1">Membrane</location>
        <topology evidence="1">Single-pass membrane protein</topology>
    </subcellularLocation>
</comment>
<reference evidence="12" key="1">
    <citation type="submission" date="2019-09" db="UniProtKB">
        <authorList>
            <consortium name="WormBaseParasite"/>
        </authorList>
    </citation>
    <scope>IDENTIFICATION</scope>
</reference>
<dbReference type="WBParaSite" id="HPBE_0001978901-mRNA-1">
    <property type="protein sequence ID" value="HPBE_0001978901-mRNA-1"/>
    <property type="gene ID" value="HPBE_0001978901"/>
</dbReference>
<evidence type="ECO:0000313" key="12">
    <source>
        <dbReference type="WBParaSite" id="HPBE_0001978901-mRNA-1"/>
    </source>
</evidence>
<dbReference type="Proteomes" id="UP000050761">
    <property type="component" value="Unassembled WGS sequence"/>
</dbReference>
<name>A0A183GCA7_HELPZ</name>
<keyword evidence="5" id="KW-0808">Transferase</keyword>
<evidence type="ECO:0000256" key="2">
    <source>
        <dbReference type="ARBA" id="ARBA00009995"/>
    </source>
</evidence>
<evidence type="ECO:0000256" key="8">
    <source>
        <dbReference type="ARBA" id="ARBA00022989"/>
    </source>
</evidence>
<dbReference type="AlphaFoldDB" id="A0A183GCA7"/>
<dbReference type="GO" id="GO:0015020">
    <property type="term" value="F:glucuronosyltransferase activity"/>
    <property type="evidence" value="ECO:0007669"/>
    <property type="project" value="UniProtKB-EC"/>
</dbReference>
<dbReference type="GO" id="GO:0016020">
    <property type="term" value="C:membrane"/>
    <property type="evidence" value="ECO:0007669"/>
    <property type="project" value="UniProtKB-SubCell"/>
</dbReference>
<protein>
    <recommendedName>
        <fullName evidence="3">glucuronosyltransferase</fullName>
        <ecNumber evidence="3">2.4.1.17</ecNumber>
    </recommendedName>
</protein>
<dbReference type="CDD" id="cd03784">
    <property type="entry name" value="GT1_Gtf-like"/>
    <property type="match status" value="1"/>
</dbReference>
<accession>A0A183GCA7</accession>
<evidence type="ECO:0000256" key="9">
    <source>
        <dbReference type="ARBA" id="ARBA00023136"/>
    </source>
</evidence>
<evidence type="ECO:0000256" key="7">
    <source>
        <dbReference type="ARBA" id="ARBA00022729"/>
    </source>
</evidence>
<dbReference type="FunFam" id="3.40.50.2000:FF:000038">
    <property type="entry name" value="UDP-GlucuronosylTransferase"/>
    <property type="match status" value="1"/>
</dbReference>
<comment type="catalytic activity">
    <reaction evidence="10">
        <text>glucuronate acceptor + UDP-alpha-D-glucuronate = acceptor beta-D-glucuronoside + UDP + H(+)</text>
        <dbReference type="Rhea" id="RHEA:21032"/>
        <dbReference type="ChEBI" id="CHEBI:15378"/>
        <dbReference type="ChEBI" id="CHEBI:58052"/>
        <dbReference type="ChEBI" id="CHEBI:58223"/>
        <dbReference type="ChEBI" id="CHEBI:132367"/>
        <dbReference type="ChEBI" id="CHEBI:132368"/>
        <dbReference type="EC" id="2.4.1.17"/>
    </reaction>
</comment>
<dbReference type="Gene3D" id="3.40.50.2000">
    <property type="entry name" value="Glycogen Phosphorylase B"/>
    <property type="match status" value="1"/>
</dbReference>
<dbReference type="InterPro" id="IPR050271">
    <property type="entry name" value="UDP-glycosyltransferase"/>
</dbReference>
<keyword evidence="6" id="KW-0812">Transmembrane</keyword>
<dbReference type="EC" id="2.4.1.17" evidence="3"/>
<organism evidence="11 12">
    <name type="scientific">Heligmosomoides polygyrus</name>
    <name type="common">Parasitic roundworm</name>
    <dbReference type="NCBI Taxonomy" id="6339"/>
    <lineage>
        <taxon>Eukaryota</taxon>
        <taxon>Metazoa</taxon>
        <taxon>Ecdysozoa</taxon>
        <taxon>Nematoda</taxon>
        <taxon>Chromadorea</taxon>
        <taxon>Rhabditida</taxon>
        <taxon>Rhabditina</taxon>
        <taxon>Rhabditomorpha</taxon>
        <taxon>Strongyloidea</taxon>
        <taxon>Heligmosomidae</taxon>
        <taxon>Heligmosomoides</taxon>
    </lineage>
</organism>
<dbReference type="Pfam" id="PF00201">
    <property type="entry name" value="UDPGT"/>
    <property type="match status" value="1"/>
</dbReference>
<comment type="similarity">
    <text evidence="2">Belongs to the UDP-glycosyltransferase family.</text>
</comment>
<evidence type="ECO:0000256" key="3">
    <source>
        <dbReference type="ARBA" id="ARBA00012544"/>
    </source>
</evidence>
<keyword evidence="4" id="KW-0328">Glycosyltransferase</keyword>
<evidence type="ECO:0000256" key="1">
    <source>
        <dbReference type="ARBA" id="ARBA00004167"/>
    </source>
</evidence>
<dbReference type="InterPro" id="IPR002213">
    <property type="entry name" value="UDP_glucos_trans"/>
</dbReference>
<keyword evidence="7" id="KW-0732">Signal</keyword>
<proteinExistence type="inferred from homology"/>
<dbReference type="PANTHER" id="PTHR48043:SF23">
    <property type="entry name" value="UDP-GLUCURONOSYLTRANSFERASE"/>
    <property type="match status" value="1"/>
</dbReference>
<keyword evidence="8" id="KW-1133">Transmembrane helix</keyword>
<evidence type="ECO:0000256" key="6">
    <source>
        <dbReference type="ARBA" id="ARBA00022692"/>
    </source>
</evidence>